<dbReference type="SMART" id="SM00355">
    <property type="entry name" value="ZnF_C2H2"/>
    <property type="match status" value="3"/>
</dbReference>
<sequence>MRAPDRCDAWFVGKNQAKRSKLERHLRTHTGERPYQCPLCHYRATFKWNLKAHIRVTLKDEVLSPPSSEEAPSLMLVSAANQSVALVEGTTCDWLERSFAPSGYELVTLKALTFIIIINTGSFHNKGSYFSYSCDKFWMGGSRAAEKRDKRAAGAGAGVVKVQEAEGVEEEDELGGSEVCHFLPGLRCPECGKVFYGRNRRQLVVRHRIIHTGEKPFQCPLCFKRMNVKHHLTRHLRTVHLDQWEYLRTLRLL</sequence>
<keyword evidence="4" id="KW-0677">Repeat</keyword>
<feature type="domain" description="C2H2-type" evidence="13">
    <location>
        <begin position="217"/>
        <end position="245"/>
    </location>
</feature>
<protein>
    <recommendedName>
        <fullName evidence="13">C2H2-type domain-containing protein</fullName>
    </recommendedName>
</protein>
<keyword evidence="6" id="KW-0862">Zinc</keyword>
<comment type="similarity">
    <text evidence="11">Belongs to the snail C2H2-type zinc-finger protein family.</text>
</comment>
<feature type="domain" description="C2H2-type" evidence="13">
    <location>
        <begin position="5"/>
        <end position="34"/>
    </location>
</feature>
<evidence type="ECO:0000256" key="12">
    <source>
        <dbReference type="PROSITE-ProRule" id="PRU00042"/>
    </source>
</evidence>
<comment type="subcellular location">
    <subcellularLocation>
        <location evidence="1">Nucleus</location>
    </subcellularLocation>
</comment>
<dbReference type="SUPFAM" id="SSF57667">
    <property type="entry name" value="beta-beta-alpha zinc fingers"/>
    <property type="match status" value="2"/>
</dbReference>
<evidence type="ECO:0000256" key="10">
    <source>
        <dbReference type="ARBA" id="ARBA00023242"/>
    </source>
</evidence>
<evidence type="ECO:0000256" key="9">
    <source>
        <dbReference type="ARBA" id="ARBA00023163"/>
    </source>
</evidence>
<dbReference type="PANTHER" id="PTHR24388">
    <property type="entry name" value="ZINC FINGER PROTEIN"/>
    <property type="match status" value="1"/>
</dbReference>
<keyword evidence="5 12" id="KW-0863">Zinc-finger</keyword>
<gene>
    <name evidence="14" type="ORF">O3P69_017984</name>
</gene>
<dbReference type="PANTHER" id="PTHR24388:SF104">
    <property type="entry name" value="AT-RICH BINDING PROTEIN-RELATED"/>
    <property type="match status" value="1"/>
</dbReference>
<feature type="domain" description="C2H2-type" evidence="13">
    <location>
        <begin position="186"/>
        <end position="216"/>
    </location>
</feature>
<dbReference type="GO" id="GO:0008270">
    <property type="term" value="F:zinc ion binding"/>
    <property type="evidence" value="ECO:0007669"/>
    <property type="project" value="UniProtKB-KW"/>
</dbReference>
<dbReference type="Pfam" id="PF00096">
    <property type="entry name" value="zf-C2H2"/>
    <property type="match status" value="1"/>
</dbReference>
<evidence type="ECO:0000256" key="7">
    <source>
        <dbReference type="ARBA" id="ARBA00023015"/>
    </source>
</evidence>
<comment type="similarity">
    <text evidence="2">Belongs to the krueppel C2H2-type zinc-finger protein family.</text>
</comment>
<keyword evidence="10" id="KW-0539">Nucleus</keyword>
<reference evidence="14 15" key="1">
    <citation type="submission" date="2023-03" db="EMBL/GenBank/DDBJ databases">
        <title>High-quality genome of Scylla paramamosain provides insights in environmental adaptation.</title>
        <authorList>
            <person name="Zhang L."/>
        </authorList>
    </citation>
    <scope>NUCLEOTIDE SEQUENCE [LARGE SCALE GENOMIC DNA]</scope>
    <source>
        <strain evidence="14">LZ_2023a</strain>
        <tissue evidence="14">Muscle</tissue>
    </source>
</reference>
<keyword evidence="3" id="KW-0479">Metal-binding</keyword>
<dbReference type="FunFam" id="3.30.160.60:FF:000446">
    <property type="entry name" value="Zinc finger protein"/>
    <property type="match status" value="1"/>
</dbReference>
<dbReference type="AlphaFoldDB" id="A0AAW0TK22"/>
<keyword evidence="8" id="KW-0238">DNA-binding</keyword>
<evidence type="ECO:0000256" key="11">
    <source>
        <dbReference type="ARBA" id="ARBA00037948"/>
    </source>
</evidence>
<dbReference type="InterPro" id="IPR050527">
    <property type="entry name" value="Snail/Krueppel_Znf"/>
</dbReference>
<organism evidence="14 15">
    <name type="scientific">Scylla paramamosain</name>
    <name type="common">Mud crab</name>
    <dbReference type="NCBI Taxonomy" id="85552"/>
    <lineage>
        <taxon>Eukaryota</taxon>
        <taxon>Metazoa</taxon>
        <taxon>Ecdysozoa</taxon>
        <taxon>Arthropoda</taxon>
        <taxon>Crustacea</taxon>
        <taxon>Multicrustacea</taxon>
        <taxon>Malacostraca</taxon>
        <taxon>Eumalacostraca</taxon>
        <taxon>Eucarida</taxon>
        <taxon>Decapoda</taxon>
        <taxon>Pleocyemata</taxon>
        <taxon>Brachyura</taxon>
        <taxon>Eubrachyura</taxon>
        <taxon>Portunoidea</taxon>
        <taxon>Portunidae</taxon>
        <taxon>Portuninae</taxon>
        <taxon>Scylla</taxon>
    </lineage>
</organism>
<evidence type="ECO:0000256" key="2">
    <source>
        <dbReference type="ARBA" id="ARBA00006991"/>
    </source>
</evidence>
<accession>A0AAW0TK22</accession>
<evidence type="ECO:0000256" key="8">
    <source>
        <dbReference type="ARBA" id="ARBA00023125"/>
    </source>
</evidence>
<dbReference type="EMBL" id="JARAKH010000030">
    <property type="protein sequence ID" value="KAK8387007.1"/>
    <property type="molecule type" value="Genomic_DNA"/>
</dbReference>
<comment type="caution">
    <text evidence="14">The sequence shown here is derived from an EMBL/GenBank/DDBJ whole genome shotgun (WGS) entry which is preliminary data.</text>
</comment>
<keyword evidence="7" id="KW-0805">Transcription regulation</keyword>
<keyword evidence="15" id="KW-1185">Reference proteome</keyword>
<dbReference type="GO" id="GO:0000981">
    <property type="term" value="F:DNA-binding transcription factor activity, RNA polymerase II-specific"/>
    <property type="evidence" value="ECO:0007669"/>
    <property type="project" value="TreeGrafter"/>
</dbReference>
<evidence type="ECO:0000256" key="5">
    <source>
        <dbReference type="ARBA" id="ARBA00022771"/>
    </source>
</evidence>
<evidence type="ECO:0000256" key="1">
    <source>
        <dbReference type="ARBA" id="ARBA00004123"/>
    </source>
</evidence>
<dbReference type="Proteomes" id="UP001487740">
    <property type="component" value="Unassembled WGS sequence"/>
</dbReference>
<evidence type="ECO:0000256" key="6">
    <source>
        <dbReference type="ARBA" id="ARBA00022833"/>
    </source>
</evidence>
<dbReference type="GO" id="GO:0005634">
    <property type="term" value="C:nucleus"/>
    <property type="evidence" value="ECO:0007669"/>
    <property type="project" value="UniProtKB-SubCell"/>
</dbReference>
<dbReference type="PROSITE" id="PS50157">
    <property type="entry name" value="ZINC_FINGER_C2H2_2"/>
    <property type="match status" value="3"/>
</dbReference>
<evidence type="ECO:0000313" key="15">
    <source>
        <dbReference type="Proteomes" id="UP001487740"/>
    </source>
</evidence>
<evidence type="ECO:0000259" key="13">
    <source>
        <dbReference type="PROSITE" id="PS50157"/>
    </source>
</evidence>
<evidence type="ECO:0000313" key="14">
    <source>
        <dbReference type="EMBL" id="KAK8387007.1"/>
    </source>
</evidence>
<dbReference type="FunFam" id="3.30.160.60:FF:001156">
    <property type="entry name" value="Zinc finger protein 407"/>
    <property type="match status" value="1"/>
</dbReference>
<name>A0AAW0TK22_SCYPA</name>
<dbReference type="InterPro" id="IPR036236">
    <property type="entry name" value="Znf_C2H2_sf"/>
</dbReference>
<dbReference type="Gene3D" id="3.30.160.60">
    <property type="entry name" value="Classic Zinc Finger"/>
    <property type="match status" value="4"/>
</dbReference>
<proteinExistence type="inferred from homology"/>
<keyword evidence="9" id="KW-0804">Transcription</keyword>
<evidence type="ECO:0000256" key="3">
    <source>
        <dbReference type="ARBA" id="ARBA00022723"/>
    </source>
</evidence>
<dbReference type="InterPro" id="IPR013087">
    <property type="entry name" value="Znf_C2H2_type"/>
</dbReference>
<evidence type="ECO:0000256" key="4">
    <source>
        <dbReference type="ARBA" id="ARBA00022737"/>
    </source>
</evidence>
<dbReference type="PROSITE" id="PS00028">
    <property type="entry name" value="ZINC_FINGER_C2H2_1"/>
    <property type="match status" value="1"/>
</dbReference>
<dbReference type="GO" id="GO:0000978">
    <property type="term" value="F:RNA polymerase II cis-regulatory region sequence-specific DNA binding"/>
    <property type="evidence" value="ECO:0007669"/>
    <property type="project" value="TreeGrafter"/>
</dbReference>